<dbReference type="GO" id="GO:0031267">
    <property type="term" value="F:small GTPase binding"/>
    <property type="evidence" value="ECO:0007669"/>
    <property type="project" value="TreeGrafter"/>
</dbReference>
<evidence type="ECO:0000256" key="2">
    <source>
        <dbReference type="ARBA" id="ARBA00022448"/>
    </source>
</evidence>
<dbReference type="GO" id="GO:0006606">
    <property type="term" value="P:protein import into nucleus"/>
    <property type="evidence" value="ECO:0007669"/>
    <property type="project" value="TreeGrafter"/>
</dbReference>
<organism evidence="4 5">
    <name type="scientific">Babesia ovata</name>
    <dbReference type="NCBI Taxonomy" id="189622"/>
    <lineage>
        <taxon>Eukaryota</taxon>
        <taxon>Sar</taxon>
        <taxon>Alveolata</taxon>
        <taxon>Apicomplexa</taxon>
        <taxon>Aconoidasida</taxon>
        <taxon>Piroplasmida</taxon>
        <taxon>Babesiidae</taxon>
        <taxon>Babesia</taxon>
    </lineage>
</organism>
<dbReference type="PANTHER" id="PTHR15837">
    <property type="entry name" value="RAN GUANINE NUCLEOTIDE RELEASE FACTOR"/>
    <property type="match status" value="1"/>
</dbReference>
<name>A0A2H6KI83_9APIC</name>
<dbReference type="Gene3D" id="3.40.1000.10">
    <property type="entry name" value="Mog1/PsbP, alpha/beta/alpha sandwich"/>
    <property type="match status" value="1"/>
</dbReference>
<dbReference type="GeneID" id="39876470"/>
<accession>A0A2H6KI83</accession>
<comment type="caution">
    <text evidence="4">The sequence shown here is derived from an EMBL/GenBank/DDBJ whole genome shotgun (WGS) entry which is preliminary data.</text>
</comment>
<comment type="similarity">
    <text evidence="1">Belongs to the MOG1 family.</text>
</comment>
<dbReference type="GO" id="GO:0005634">
    <property type="term" value="C:nucleus"/>
    <property type="evidence" value="ECO:0007669"/>
    <property type="project" value="TreeGrafter"/>
</dbReference>
<sequence>MINHTKHLYGGSIACRIPPSFQDLSDLLPVPDHQEVFIHYRSGVEKHTNPVALETSDYLLSFEILEYEETEDDETRARYLFHELACWNEAAHSTIITHETSKAPGSVGVEKCKAVLLVGTMDVTKDRRVPQEVMRRLSVFLYVLRLREYQCDILVSYNFPLDDTDIECDTQLEMFKDITHSIQIIDDKLFIHRPL</sequence>
<dbReference type="InterPro" id="IPR016123">
    <property type="entry name" value="Mog1/PsbP_a/b/a-sand"/>
</dbReference>
<dbReference type="AlphaFoldDB" id="A0A2H6KI83"/>
<dbReference type="PANTHER" id="PTHR15837:SF0">
    <property type="entry name" value="RAN GUANINE NUCLEOTIDE RELEASE FACTOR"/>
    <property type="match status" value="1"/>
</dbReference>
<dbReference type="SUPFAM" id="SSF55724">
    <property type="entry name" value="Mog1p/PsbP-like"/>
    <property type="match status" value="1"/>
</dbReference>
<keyword evidence="3" id="KW-0653">Protein transport</keyword>
<proteinExistence type="inferred from homology"/>
<reference evidence="4 5" key="1">
    <citation type="journal article" date="2017" name="BMC Genomics">
        <title>Whole-genome assembly of Babesia ovata and comparative genomics between closely related pathogens.</title>
        <authorList>
            <person name="Yamagishi J."/>
            <person name="Asada M."/>
            <person name="Hakimi H."/>
            <person name="Tanaka T.Q."/>
            <person name="Sugimoto C."/>
            <person name="Kawazu S."/>
        </authorList>
    </citation>
    <scope>NUCLEOTIDE SEQUENCE [LARGE SCALE GENOMIC DNA]</scope>
    <source>
        <strain evidence="4 5">Miyake</strain>
    </source>
</reference>
<protein>
    <submittedName>
        <fullName evidence="4">Ran guanine nucleotide release factor-like protein, putative</fullName>
    </submittedName>
</protein>
<evidence type="ECO:0000256" key="3">
    <source>
        <dbReference type="ARBA" id="ARBA00022927"/>
    </source>
</evidence>
<evidence type="ECO:0000313" key="4">
    <source>
        <dbReference type="EMBL" id="GBE62700.1"/>
    </source>
</evidence>
<keyword evidence="5" id="KW-1185">Reference proteome</keyword>
<dbReference type="RefSeq" id="XP_028868943.1">
    <property type="nucleotide sequence ID" value="XM_029013110.1"/>
</dbReference>
<gene>
    <name evidence="4" type="ORF">BOVATA_041930</name>
</gene>
<keyword evidence="2" id="KW-0813">Transport</keyword>
<dbReference type="VEuPathDB" id="PiroplasmaDB:BOVATA_041930"/>
<dbReference type="Pfam" id="PF04603">
    <property type="entry name" value="Mog1"/>
    <property type="match status" value="1"/>
</dbReference>
<dbReference type="GO" id="GO:0005085">
    <property type="term" value="F:guanyl-nucleotide exchange factor activity"/>
    <property type="evidence" value="ECO:0007669"/>
    <property type="project" value="TreeGrafter"/>
</dbReference>
<evidence type="ECO:0000256" key="1">
    <source>
        <dbReference type="ARBA" id="ARBA00010307"/>
    </source>
</evidence>
<dbReference type="OrthoDB" id="10255285at2759"/>
<dbReference type="Proteomes" id="UP000236319">
    <property type="component" value="Unassembled WGS sequence"/>
</dbReference>
<dbReference type="EMBL" id="BDSA01000006">
    <property type="protein sequence ID" value="GBE62700.1"/>
    <property type="molecule type" value="Genomic_DNA"/>
</dbReference>
<dbReference type="InterPro" id="IPR007681">
    <property type="entry name" value="Mog1"/>
</dbReference>
<evidence type="ECO:0000313" key="5">
    <source>
        <dbReference type="Proteomes" id="UP000236319"/>
    </source>
</evidence>